<accession>A0ABT0XHM8</accession>
<keyword evidence="1" id="KW-0812">Transmembrane</keyword>
<keyword evidence="1" id="KW-1133">Transmembrane helix</keyword>
<evidence type="ECO:0000313" key="2">
    <source>
        <dbReference type="EMBL" id="MCM2675426.1"/>
    </source>
</evidence>
<gene>
    <name evidence="2" type="ORF">NDM98_07955</name>
</gene>
<feature type="transmembrane region" description="Helical" evidence="1">
    <location>
        <begin position="36"/>
        <end position="56"/>
    </location>
</feature>
<dbReference type="EMBL" id="JAMQJY010000001">
    <property type="protein sequence ID" value="MCM2675426.1"/>
    <property type="molecule type" value="Genomic_DNA"/>
</dbReference>
<protein>
    <submittedName>
        <fullName evidence="2">Uncharacterized protein</fullName>
    </submittedName>
</protein>
<name>A0ABT0XHM8_9BACI</name>
<dbReference type="Proteomes" id="UP001203665">
    <property type="component" value="Unassembled WGS sequence"/>
</dbReference>
<proteinExistence type="predicted"/>
<evidence type="ECO:0000313" key="3">
    <source>
        <dbReference type="Proteomes" id="UP001203665"/>
    </source>
</evidence>
<reference evidence="2" key="1">
    <citation type="submission" date="2022-06" db="EMBL/GenBank/DDBJ databases">
        <title>Alkalicoccobacillus porphyridii sp. nov., isolated from a marine red alga, Porphyridium purpureum and reclassification of Shouchella plakortidis and Shouchella gibsonii as Alkalicoccobacillus plakortidis comb. nov. and Alkalicoccobacillus gibsonii comb. nov.</title>
        <authorList>
            <person name="Kim K.H."/>
            <person name="Lee J.K."/>
            <person name="Han D.M."/>
            <person name="Baek J.H."/>
            <person name="Jeon C.O."/>
        </authorList>
    </citation>
    <scope>NUCLEOTIDE SEQUENCE</scope>
    <source>
        <strain evidence="2">DSM 19153</strain>
    </source>
</reference>
<organism evidence="2 3">
    <name type="scientific">Alkalicoccobacillus plakortidis</name>
    <dbReference type="NCBI Taxonomy" id="444060"/>
    <lineage>
        <taxon>Bacteria</taxon>
        <taxon>Bacillati</taxon>
        <taxon>Bacillota</taxon>
        <taxon>Bacilli</taxon>
        <taxon>Bacillales</taxon>
        <taxon>Bacillaceae</taxon>
        <taxon>Alkalicoccobacillus</taxon>
    </lineage>
</organism>
<comment type="caution">
    <text evidence="2">The sequence shown here is derived from an EMBL/GenBank/DDBJ whole genome shotgun (WGS) entry which is preliminary data.</text>
</comment>
<feature type="transmembrane region" description="Helical" evidence="1">
    <location>
        <begin position="12"/>
        <end position="30"/>
    </location>
</feature>
<sequence>MSVTSSKLLDGFIAGLLTAFLLTMKDLMMYQSVNWTLTLIIASAVLLLFSIVLPFLRRRPQTHRRRVVG</sequence>
<keyword evidence="3" id="KW-1185">Reference proteome</keyword>
<keyword evidence="1" id="KW-0472">Membrane</keyword>
<evidence type="ECO:0000256" key="1">
    <source>
        <dbReference type="SAM" id="Phobius"/>
    </source>
</evidence>
<dbReference type="RefSeq" id="WP_251606096.1">
    <property type="nucleotide sequence ID" value="NZ_JAMQJY010000001.1"/>
</dbReference>